<dbReference type="Pfam" id="PF13041">
    <property type="entry name" value="PPR_2"/>
    <property type="match status" value="1"/>
</dbReference>
<organism evidence="4 5">
    <name type="scientific">Spinacia oleracea</name>
    <name type="common">Spinach</name>
    <dbReference type="NCBI Taxonomy" id="3562"/>
    <lineage>
        <taxon>Eukaryota</taxon>
        <taxon>Viridiplantae</taxon>
        <taxon>Streptophyta</taxon>
        <taxon>Embryophyta</taxon>
        <taxon>Tracheophyta</taxon>
        <taxon>Spermatophyta</taxon>
        <taxon>Magnoliopsida</taxon>
        <taxon>eudicotyledons</taxon>
        <taxon>Gunneridae</taxon>
        <taxon>Pentapetalae</taxon>
        <taxon>Caryophyllales</taxon>
        <taxon>Chenopodiaceae</taxon>
        <taxon>Chenopodioideae</taxon>
        <taxon>Anserineae</taxon>
        <taxon>Spinacia</taxon>
    </lineage>
</organism>
<gene>
    <name evidence="5" type="primary">LOC110792828</name>
</gene>
<dbReference type="InterPro" id="IPR046960">
    <property type="entry name" value="PPR_At4g14850-like_plant"/>
</dbReference>
<dbReference type="InterPro" id="IPR011990">
    <property type="entry name" value="TPR-like_helical_dom_sf"/>
</dbReference>
<keyword evidence="4" id="KW-1185">Reference proteome</keyword>
<dbReference type="PROSITE" id="PS51375">
    <property type="entry name" value="PPR"/>
    <property type="match status" value="4"/>
</dbReference>
<dbReference type="RefSeq" id="XP_021853341.2">
    <property type="nucleotide sequence ID" value="XM_021997649.2"/>
</dbReference>
<evidence type="ECO:0000256" key="2">
    <source>
        <dbReference type="PROSITE-ProRule" id="PRU00708"/>
    </source>
</evidence>
<dbReference type="GO" id="GO:0009451">
    <property type="term" value="P:RNA modification"/>
    <property type="evidence" value="ECO:0007669"/>
    <property type="project" value="InterPro"/>
</dbReference>
<proteinExistence type="predicted"/>
<evidence type="ECO:0000256" key="1">
    <source>
        <dbReference type="ARBA" id="ARBA00022737"/>
    </source>
</evidence>
<feature type="compositionally biased region" description="Pro residues" evidence="3">
    <location>
        <begin position="47"/>
        <end position="56"/>
    </location>
</feature>
<sequence length="718" mass="80909">MAVMTTSVSASSPPPYSSFPAKSKHKFNPNKNPPFPNSIKTQNTPLPRTPKSPKFPPKNRQNSAPKPQNSTYPFSFPLQKKNPHSIYKDIQKFARKNKLKEALTILDYLEQQGIPVNATTFSALIAACTFSKSKAEAKQIHAHIRINGLDNNEFIKPKIVQMYVSCGLVDDAKRVFGDDDEESNSVYSWNALLRGNVVAGGRKYKDLLYAFARMRETGVELNVYSFSCLIKSFGGAAAFRQGLKMHGLLIKNGFIGSEILKTSLIDMYFKCGRVKLAHHLFDEMSERDVVLWGAMIAGFAHNKLPREVIRYTRWMIKEGVAPNSVVLTTMLPILGEVKAWKMGKEVHAFVLKRQNYIEQPFLKSALIDMYCKCGDMNSGRKVFYISSDRSIVSWTALMSGYISNGRLDQAVRSIIWMQQEGFRPDVVSLATILPVCAKMKALKQGREIHGYLVKKGFLPNVSLITSLIVLYSKCGVLEMSRRLFNSMETRNVIAWTAFINSCIENRHPEEALDVFRSMQLSKHRADSVTMSRVLEPCHELRLLKLGKEIHGQMLKKGIECVPFVLARLVKLYGICGMIEKAKLVFDLYPCDGSVAPTAMMVAYGYNNCFREALDLFSEMLNDGKPPNINTLDAVLEICDQAGFADDARKIFQLMTQKYRIKASKAHYNVIAGLLTRTGHTQEAERYIQWGSRFITCKLQSCLSYFILFAGTLVSPTPF</sequence>
<reference evidence="5" key="2">
    <citation type="submission" date="2025-08" db="UniProtKB">
        <authorList>
            <consortium name="RefSeq"/>
        </authorList>
    </citation>
    <scope>IDENTIFICATION</scope>
    <source>
        <tissue evidence="5">Leaf</tissue>
    </source>
</reference>
<evidence type="ECO:0000313" key="5">
    <source>
        <dbReference type="RefSeq" id="XP_021853341.2"/>
    </source>
</evidence>
<dbReference type="PANTHER" id="PTHR47926:SF354">
    <property type="entry name" value="REPEAT (PPR-LIKE) SUPERFAMILY PROTEIN, PUTATIVE-RELATED"/>
    <property type="match status" value="1"/>
</dbReference>
<dbReference type="Proteomes" id="UP000813463">
    <property type="component" value="Chromosome 4"/>
</dbReference>
<feature type="repeat" description="PPR" evidence="2">
    <location>
        <begin position="491"/>
        <end position="525"/>
    </location>
</feature>
<reference evidence="4" key="1">
    <citation type="journal article" date="2021" name="Nat. Commun.">
        <title>Genomic analyses provide insights into spinach domestication and the genetic basis of agronomic traits.</title>
        <authorList>
            <person name="Cai X."/>
            <person name="Sun X."/>
            <person name="Xu C."/>
            <person name="Sun H."/>
            <person name="Wang X."/>
            <person name="Ge C."/>
            <person name="Zhang Z."/>
            <person name="Wang Q."/>
            <person name="Fei Z."/>
            <person name="Jiao C."/>
            <person name="Wang Q."/>
        </authorList>
    </citation>
    <scope>NUCLEOTIDE SEQUENCE [LARGE SCALE GENOMIC DNA]</scope>
    <source>
        <strain evidence="4">cv. Varoflay</strain>
    </source>
</reference>
<dbReference type="Pfam" id="PF01535">
    <property type="entry name" value="PPR"/>
    <property type="match status" value="5"/>
</dbReference>
<protein>
    <submittedName>
        <fullName evidence="5">Pentatricopeptide repeat-containing protein At1g71460, chloroplastic</fullName>
    </submittedName>
</protein>
<accession>A0A9R0IPS1</accession>
<name>A0A9R0IPS1_SPIOL</name>
<feature type="repeat" description="PPR" evidence="2">
    <location>
        <begin position="288"/>
        <end position="322"/>
    </location>
</feature>
<evidence type="ECO:0000256" key="3">
    <source>
        <dbReference type="SAM" id="MobiDB-lite"/>
    </source>
</evidence>
<dbReference type="GeneID" id="110792828"/>
<dbReference type="Pfam" id="PF13812">
    <property type="entry name" value="PPR_3"/>
    <property type="match status" value="2"/>
</dbReference>
<dbReference type="Gene3D" id="1.25.40.10">
    <property type="entry name" value="Tetratricopeptide repeat domain"/>
    <property type="match status" value="4"/>
</dbReference>
<dbReference type="GO" id="GO:0003723">
    <property type="term" value="F:RNA binding"/>
    <property type="evidence" value="ECO:0007669"/>
    <property type="project" value="InterPro"/>
</dbReference>
<dbReference type="KEGG" id="soe:110792828"/>
<dbReference type="PANTHER" id="PTHR47926">
    <property type="entry name" value="PENTATRICOPEPTIDE REPEAT-CONTAINING PROTEIN"/>
    <property type="match status" value="1"/>
</dbReference>
<evidence type="ECO:0000313" key="4">
    <source>
        <dbReference type="Proteomes" id="UP000813463"/>
    </source>
</evidence>
<dbReference type="AlphaFoldDB" id="A0A9R0IPS1"/>
<feature type="compositionally biased region" description="Polar residues" evidence="3">
    <location>
        <begin position="59"/>
        <end position="73"/>
    </location>
</feature>
<keyword evidence="1" id="KW-0677">Repeat</keyword>
<feature type="region of interest" description="Disordered" evidence="3">
    <location>
        <begin position="1"/>
        <end position="76"/>
    </location>
</feature>
<dbReference type="NCBIfam" id="TIGR00756">
    <property type="entry name" value="PPR"/>
    <property type="match status" value="3"/>
</dbReference>
<dbReference type="InterPro" id="IPR002885">
    <property type="entry name" value="PPR_rpt"/>
</dbReference>
<feature type="repeat" description="PPR" evidence="2">
    <location>
        <begin position="592"/>
        <end position="626"/>
    </location>
</feature>
<feature type="repeat" description="PPR" evidence="2">
    <location>
        <begin position="390"/>
        <end position="424"/>
    </location>
</feature>